<comment type="caution">
    <text evidence="1">The sequence shown here is derived from an EMBL/GenBank/DDBJ whole genome shotgun (WGS) entry which is preliminary data.</text>
</comment>
<accession>A0A1B8B0C2</accession>
<dbReference type="InterPro" id="IPR052957">
    <property type="entry name" value="Auxin_embryo_med"/>
</dbReference>
<dbReference type="PANTHER" id="PTHR32387:SF0">
    <property type="entry name" value="PROTEIN NO VEIN"/>
    <property type="match status" value="1"/>
</dbReference>
<keyword evidence="2" id="KW-1185">Reference proteome</keyword>
<sequence length="1334" mass="153792">MASAQEAEEIIQSLSGHSTLLGKHVEKSAKRLLYELLRYANDKTFTRAKAEDNTPFITFKLYPDRIVSDCNSDALTKEDLRAICQPANKEKTNKANFKTIVAATKRTHIQSGNFSFEFQHNTSDHDNSDIMRPTWVTPAQTVPDNVTRITLYLHDQGRKDEIQGLREIIISQFQRLGPESILFLKNILSIKVESRQLVDIPRSRHFEKETIDEYRVSVKVTTVERKHSEEDIHTELFHVTERSEPSTGLAANLTLAFPLTTDFEVKIKLGPLEIFNIVPLDECRTKFHIHADIDIDNDDDDTDDDDDVTYYKNSYIMPRFSRNLNLQYEVADLFIKSILQFCEHPTLRYGWPRFLTGMYSNCTFLHIFIGDWISQNPVFLSRHTKQWRLLHHLASPGPDAQDDAGNPLLDDEINDLFLSSKYPPEVTQILRDYGLADLSNAQCLDLLKAHLTHSNLRWHKKSWTKEWHTALAKLISKLLDDDECSEKVKSLRILQLQDGSLVSAVSQPVYFPSTETFLIPETLDLAFIRESRSHGRYPKALYQRLGVMEASIVQVRELIFGTFSKELSLDDIKSYLHYLYLTHHSSKTMDEQQYSAVRVMNMDKKMMKPRDNIIYLPGTEHPYTPQSLLGMGMFGLSHPIDYLHPSLLANAPKHPEVFHIPWKKWLCDCLGMKDRLSLISDQPSEPGAGMTELLSESCKYVLKNRPDRFLGWIQHIWDFEGPQITENKALLSEIRELRADPLCGLGCYVSLGNTWVPHPKLKDTVARYMEYPEYFPFLKLGEDKYDGLAITTKWSFLTQHFGVRQNQDLLFFIAILQSIMHSRKKLTLSQVENVFELYSAIRTRALVCTNDEEWRPMIFFTDRGILYHDGKTLIWTGTQNCLWNAPKDMVSRHSLKRFYEENVLDRKKLQDISHLFPVLLSVRDATAGDLVEELRVLRDKGCNDTARIVNIYRYLDEEIKSSPEMRTAFGEKGVILLHDDHDDKDSIWLPVKECFWSESESTPIHCSLKKCYPGLKNFFVEKLGIRISSYDKLVYSTSTDVEEVKTTILSFMDQAEFLHKYPSKPMKAAKIFPVQRPTGEGQPPSPVELCSLDTEFAIGDREYLRKAMQSSIKMLSFDVTEVRRLQPLFKWLGIENRYLSVLVEERLNATSRYTYEELKLGSKAYHIARVAEAFNHYGSFKDAFSLYQKLRTAKFVKIDSILTYMVVVQDDERIKSKGSPKTLAHISSDFDGDITIYVDYNDNNKQLCLFSVLPRKIQQWLMQDKGRSCDFEVTNALTLIFASDVAILDEVLEDQGIVKVSFENLDNDEVTTNGGAYQSLVKAEEPVTLTIRER</sequence>
<dbReference type="EMBL" id="LYXU01000001">
    <property type="protein sequence ID" value="OBS26195.1"/>
    <property type="molecule type" value="Genomic_DNA"/>
</dbReference>
<proteinExistence type="predicted"/>
<evidence type="ECO:0000313" key="2">
    <source>
        <dbReference type="Proteomes" id="UP000091967"/>
    </source>
</evidence>
<name>A0A1B8B0C2_FUSPO</name>
<protein>
    <submittedName>
        <fullName evidence="1">Uncharacterized protein</fullName>
    </submittedName>
</protein>
<gene>
    <name evidence="1" type="ORF">FPOA_00136</name>
</gene>
<reference evidence="1 2" key="1">
    <citation type="submission" date="2016-06" db="EMBL/GenBank/DDBJ databases">
        <title>Living apart together: crosstalk between the core and supernumerary genomes in a fungal plant pathogen.</title>
        <authorList>
            <person name="Vanheule A."/>
            <person name="Audenaert K."/>
            <person name="Warris S."/>
            <person name="Van De Geest H."/>
            <person name="Schijlen E."/>
            <person name="Hofte M."/>
            <person name="De Saeger S."/>
            <person name="Haesaert G."/>
            <person name="Waalwijk C."/>
            <person name="Van Der Lee T."/>
        </authorList>
    </citation>
    <scope>NUCLEOTIDE SEQUENCE [LARGE SCALE GENOMIC DNA]</scope>
    <source>
        <strain evidence="1 2">2516</strain>
    </source>
</reference>
<organism evidence="1 2">
    <name type="scientific">Fusarium poae</name>
    <dbReference type="NCBI Taxonomy" id="36050"/>
    <lineage>
        <taxon>Eukaryota</taxon>
        <taxon>Fungi</taxon>
        <taxon>Dikarya</taxon>
        <taxon>Ascomycota</taxon>
        <taxon>Pezizomycotina</taxon>
        <taxon>Sordariomycetes</taxon>
        <taxon>Hypocreomycetidae</taxon>
        <taxon>Hypocreales</taxon>
        <taxon>Nectriaceae</taxon>
        <taxon>Fusarium</taxon>
    </lineage>
</organism>
<dbReference type="PANTHER" id="PTHR32387">
    <property type="entry name" value="WU:FJ29H11"/>
    <property type="match status" value="1"/>
</dbReference>
<dbReference type="Proteomes" id="UP000091967">
    <property type="component" value="Unassembled WGS sequence"/>
</dbReference>
<dbReference type="OMA" id="KECFWSE"/>
<evidence type="ECO:0000313" key="1">
    <source>
        <dbReference type="EMBL" id="OBS26195.1"/>
    </source>
</evidence>
<dbReference type="STRING" id="36050.A0A1B8B0C2"/>